<gene>
    <name evidence="2" type="ORF">SBFV3_gp36</name>
</gene>
<dbReference type="Proteomes" id="UP000269193">
    <property type="component" value="Segment"/>
</dbReference>
<keyword evidence="1" id="KW-0472">Membrane</keyword>
<reference evidence="2 3" key="1">
    <citation type="journal article" date="2018" name="Environ. Microbiol.">
        <title>New archaeal viruses discovered by metagenomic analysis of viral communities in enrichment cultures.</title>
        <authorList>
            <person name="Liu Y."/>
            <person name="Brandt D."/>
            <person name="Ishino S."/>
            <person name="Ishino Y."/>
            <person name="Koonin E.V."/>
            <person name="Kalinowski J."/>
            <person name="Krupovic M."/>
            <person name="Prangishvili D."/>
        </authorList>
    </citation>
    <scope>NUCLEOTIDE SEQUENCE [LARGE SCALE GENOMIC DNA]</scope>
</reference>
<feature type="transmembrane region" description="Helical" evidence="1">
    <location>
        <begin position="153"/>
        <end position="174"/>
    </location>
</feature>
<evidence type="ECO:0000313" key="2">
    <source>
        <dbReference type="EMBL" id="AZI75871.1"/>
    </source>
</evidence>
<evidence type="ECO:0000256" key="1">
    <source>
        <dbReference type="SAM" id="Phobius"/>
    </source>
</evidence>
<protein>
    <submittedName>
        <fullName evidence="2">Uncharacterized protein</fullName>
    </submittedName>
</protein>
<keyword evidence="1" id="KW-1133">Transmembrane helix</keyword>
<name>A0A3S8NF70_9VIRU</name>
<keyword evidence="3" id="KW-1185">Reference proteome</keyword>
<accession>A0A3S8NF70</accession>
<sequence>MPVDRELIKTVLTFMANGVITITTGSGATSQVQIAPYQLIAIMKNNNVEVSKTTITSISFSDTITPTGDEEITVRLAGTDSSPFTYTVDTVEIWASTQNALLYRISTISLQTPLQKSEHDYLHVQYELTITAGSGYLISSSLSQYFNIITTKIPVAPILFFFALFIVPNFITVLKQNPTYPLSQLLPYITVAGYPGINTMYVGSEEATILSKLVGYGNGYVNLVVNGEVSISQTNVPIAIGIMTSNGVLVIAYAQYTGTISQYASIEISVPYGVSTAVAQYETQTTGGG</sequence>
<proteinExistence type="predicted"/>
<evidence type="ECO:0000313" key="3">
    <source>
        <dbReference type="Proteomes" id="UP000269193"/>
    </source>
</evidence>
<keyword evidence="1" id="KW-0812">Transmembrane</keyword>
<organism evidence="2 3">
    <name type="scientific">Sulfolobales Beppu filamentous virus 3</name>
    <dbReference type="NCBI Taxonomy" id="2493124"/>
    <lineage>
        <taxon>Viruses</taxon>
        <taxon>Adnaviria</taxon>
        <taxon>Zilligvirae</taxon>
        <taxon>Taleaviricota</taxon>
        <taxon>Tokiviricetes</taxon>
        <taxon>Ligamenvirales</taxon>
        <taxon>Lipothrixviridae</taxon>
        <taxon>Deltalipothrixvirus</taxon>
        <taxon>Deltalipothrixvirus beppuense</taxon>
        <taxon>Deltalipothrixvirus SBFV3</taxon>
    </lineage>
</organism>
<dbReference type="EMBL" id="MK064564">
    <property type="protein sequence ID" value="AZI75871.1"/>
    <property type="molecule type" value="Genomic_DNA"/>
</dbReference>